<dbReference type="STRING" id="3476.A0A2P5C7Y1"/>
<dbReference type="Proteomes" id="UP000237105">
    <property type="component" value="Unassembled WGS sequence"/>
</dbReference>
<reference evidence="6" key="1">
    <citation type="submission" date="2016-06" db="EMBL/GenBank/DDBJ databases">
        <title>Parallel loss of symbiosis genes in relatives of nitrogen-fixing non-legume Parasponia.</title>
        <authorList>
            <person name="Van Velzen R."/>
            <person name="Holmer R."/>
            <person name="Bu F."/>
            <person name="Rutten L."/>
            <person name="Van Zeijl A."/>
            <person name="Liu W."/>
            <person name="Santuari L."/>
            <person name="Cao Q."/>
            <person name="Sharma T."/>
            <person name="Shen D."/>
            <person name="Roswanjaya Y."/>
            <person name="Wardhani T."/>
            <person name="Kalhor M.S."/>
            <person name="Jansen J."/>
            <person name="Van den Hoogen J."/>
            <person name="Gungor B."/>
            <person name="Hartog M."/>
            <person name="Hontelez J."/>
            <person name="Verver J."/>
            <person name="Yang W.-C."/>
            <person name="Schijlen E."/>
            <person name="Repin R."/>
            <person name="Schilthuizen M."/>
            <person name="Schranz E."/>
            <person name="Heidstra R."/>
            <person name="Miyata K."/>
            <person name="Fedorova E."/>
            <person name="Kohlen W."/>
            <person name="Bisseling T."/>
            <person name="Smit S."/>
            <person name="Geurts R."/>
        </authorList>
    </citation>
    <scope>NUCLEOTIDE SEQUENCE [LARGE SCALE GENOMIC DNA]</scope>
    <source>
        <strain evidence="6">cv. WU1-14</strain>
    </source>
</reference>
<evidence type="ECO:0000256" key="3">
    <source>
        <dbReference type="ARBA" id="ARBA00023004"/>
    </source>
</evidence>
<feature type="domain" description="Non-haem dioxygenase N-terminal" evidence="4">
    <location>
        <begin position="6"/>
        <end position="81"/>
    </location>
</feature>
<comment type="caution">
    <text evidence="5">The sequence shown here is derived from an EMBL/GenBank/DDBJ whole genome shotgun (WGS) entry which is preliminary data.</text>
</comment>
<dbReference type="PANTHER" id="PTHR47991">
    <property type="entry name" value="OXOGLUTARATE/IRON-DEPENDENT DIOXYGENASE"/>
    <property type="match status" value="1"/>
</dbReference>
<evidence type="ECO:0000259" key="4">
    <source>
        <dbReference type="Pfam" id="PF14226"/>
    </source>
</evidence>
<evidence type="ECO:0000256" key="1">
    <source>
        <dbReference type="ARBA" id="ARBA00022723"/>
    </source>
</evidence>
<keyword evidence="1" id="KW-0479">Metal-binding</keyword>
<dbReference type="GO" id="GO:0046872">
    <property type="term" value="F:metal ion binding"/>
    <property type="evidence" value="ECO:0007669"/>
    <property type="project" value="UniProtKB-KW"/>
</dbReference>
<evidence type="ECO:0000313" key="6">
    <source>
        <dbReference type="Proteomes" id="UP000237105"/>
    </source>
</evidence>
<name>A0A2P5C7Y1_PARAD</name>
<dbReference type="GO" id="GO:0031418">
    <property type="term" value="F:L-ascorbic acid binding"/>
    <property type="evidence" value="ECO:0007669"/>
    <property type="project" value="UniProtKB-KW"/>
</dbReference>
<keyword evidence="5" id="KW-0560">Oxidoreductase</keyword>
<sequence>MVRQFLNHRVSEEVIEQMNIDIEDFFQLSQRRRKLILSCQTPIKGYGQAFVVSEDQNLDWADMFFLVSLHVPLRKIRFWPTHPTSF</sequence>
<dbReference type="OrthoDB" id="288590at2759"/>
<evidence type="ECO:0000313" key="5">
    <source>
        <dbReference type="EMBL" id="PON57105.1"/>
    </source>
</evidence>
<protein>
    <submittedName>
        <fullName evidence="5">Non-heme dioxygenase N-terminal domain containing protein</fullName>
    </submittedName>
</protein>
<gene>
    <name evidence="5" type="ORF">PanWU01x14_176950</name>
</gene>
<evidence type="ECO:0000256" key="2">
    <source>
        <dbReference type="ARBA" id="ARBA00022896"/>
    </source>
</evidence>
<dbReference type="AlphaFoldDB" id="A0A2P5C7Y1"/>
<dbReference type="SUPFAM" id="SSF51197">
    <property type="entry name" value="Clavaminate synthase-like"/>
    <property type="match status" value="1"/>
</dbReference>
<feature type="non-terminal residue" evidence="5">
    <location>
        <position position="86"/>
    </location>
</feature>
<dbReference type="InterPro" id="IPR050295">
    <property type="entry name" value="Plant_2OG-oxidoreductases"/>
</dbReference>
<dbReference type="EMBL" id="JXTB01000163">
    <property type="protein sequence ID" value="PON57105.1"/>
    <property type="molecule type" value="Genomic_DNA"/>
</dbReference>
<organism evidence="5 6">
    <name type="scientific">Parasponia andersonii</name>
    <name type="common">Sponia andersonii</name>
    <dbReference type="NCBI Taxonomy" id="3476"/>
    <lineage>
        <taxon>Eukaryota</taxon>
        <taxon>Viridiplantae</taxon>
        <taxon>Streptophyta</taxon>
        <taxon>Embryophyta</taxon>
        <taxon>Tracheophyta</taxon>
        <taxon>Spermatophyta</taxon>
        <taxon>Magnoliopsida</taxon>
        <taxon>eudicotyledons</taxon>
        <taxon>Gunneridae</taxon>
        <taxon>Pentapetalae</taxon>
        <taxon>rosids</taxon>
        <taxon>fabids</taxon>
        <taxon>Rosales</taxon>
        <taxon>Cannabaceae</taxon>
        <taxon>Parasponia</taxon>
    </lineage>
</organism>
<keyword evidence="6" id="KW-1185">Reference proteome</keyword>
<dbReference type="InterPro" id="IPR027443">
    <property type="entry name" value="IPNS-like_sf"/>
</dbReference>
<dbReference type="Gene3D" id="2.60.120.330">
    <property type="entry name" value="B-lactam Antibiotic, Isopenicillin N Synthase, Chain"/>
    <property type="match status" value="1"/>
</dbReference>
<keyword evidence="3" id="KW-0408">Iron</keyword>
<proteinExistence type="predicted"/>
<keyword evidence="5" id="KW-0223">Dioxygenase</keyword>
<accession>A0A2P5C7Y1</accession>
<dbReference type="GO" id="GO:0051213">
    <property type="term" value="F:dioxygenase activity"/>
    <property type="evidence" value="ECO:0007669"/>
    <property type="project" value="UniProtKB-KW"/>
</dbReference>
<dbReference type="InterPro" id="IPR026992">
    <property type="entry name" value="DIOX_N"/>
</dbReference>
<dbReference type="Pfam" id="PF14226">
    <property type="entry name" value="DIOX_N"/>
    <property type="match status" value="1"/>
</dbReference>
<keyword evidence="2" id="KW-0847">Vitamin C</keyword>